<comment type="caution">
    <text evidence="3">The sequence shown here is derived from an EMBL/GenBank/DDBJ whole genome shotgun (WGS) entry which is preliminary data.</text>
</comment>
<organism evidence="3 5">
    <name type="scientific">Didymodactylos carnosus</name>
    <dbReference type="NCBI Taxonomy" id="1234261"/>
    <lineage>
        <taxon>Eukaryota</taxon>
        <taxon>Metazoa</taxon>
        <taxon>Spiralia</taxon>
        <taxon>Gnathifera</taxon>
        <taxon>Rotifera</taxon>
        <taxon>Eurotatoria</taxon>
        <taxon>Bdelloidea</taxon>
        <taxon>Philodinida</taxon>
        <taxon>Philodinidae</taxon>
        <taxon>Didymodactylos</taxon>
    </lineage>
</organism>
<feature type="coiled-coil region" evidence="1">
    <location>
        <begin position="74"/>
        <end position="156"/>
    </location>
</feature>
<sequence>MATSFRKCEIDECKRNIAALCRHCNKDVCNKHFNEHSEALRTEIYPITDQINELANRIHDLNHASITEQSYDILSKWKDECHKLINQVHDMRRQEIDSFVERNFVKQKNEQVKAINNLKEEIKLIIREDDITQDQIDQVKQTLRSIQNTFEEFKQNSIHIKTKSLKIDRDCILIGTSTNTIVAEKLPISKNLSSIFIGSSLLSRKQQLTLNEFYGNVNQKWQLIYQATRDGFNPDTFHRLCDNISPTMTIYQSNNGGYLFGGYTKAIWNIHPSMLREDSTAFLFTLTNPHKIPPTKYKIKDQGCASYMAHNYGPTFGGGIVKGSDIFILMNETCSHTGEALLNEFEKIISSDYNIENKLVQLVTDKAANNVKAFKYLIVPGFEHYFEGDEDDDDDSETDENNLNDNTENIFNTLAHDNSVNLLRIPCFSHNLQLLVADGFKESSCFFVG</sequence>
<dbReference type="Pfam" id="PF07534">
    <property type="entry name" value="TLD"/>
    <property type="match status" value="1"/>
</dbReference>
<dbReference type="SUPFAM" id="SSF53098">
    <property type="entry name" value="Ribonuclease H-like"/>
    <property type="match status" value="1"/>
</dbReference>
<dbReference type="PROSITE" id="PS51886">
    <property type="entry name" value="TLDC"/>
    <property type="match status" value="1"/>
</dbReference>
<keyword evidence="5" id="KW-1185">Reference proteome</keyword>
<dbReference type="EMBL" id="CAJNOQ010013044">
    <property type="protein sequence ID" value="CAF1313277.1"/>
    <property type="molecule type" value="Genomic_DNA"/>
</dbReference>
<dbReference type="EMBL" id="CAJOBC010043693">
    <property type="protein sequence ID" value="CAF4152732.1"/>
    <property type="molecule type" value="Genomic_DNA"/>
</dbReference>
<reference evidence="3" key="1">
    <citation type="submission" date="2021-02" db="EMBL/GenBank/DDBJ databases">
        <authorList>
            <person name="Nowell W R."/>
        </authorList>
    </citation>
    <scope>NUCLEOTIDE SEQUENCE</scope>
</reference>
<protein>
    <recommendedName>
        <fullName evidence="2">TLDc domain-containing protein</fullName>
    </recommendedName>
</protein>
<evidence type="ECO:0000313" key="4">
    <source>
        <dbReference type="EMBL" id="CAF4152732.1"/>
    </source>
</evidence>
<accession>A0A815EJF3</accession>
<dbReference type="InterPro" id="IPR006571">
    <property type="entry name" value="TLDc_dom"/>
</dbReference>
<evidence type="ECO:0000259" key="2">
    <source>
        <dbReference type="PROSITE" id="PS51886"/>
    </source>
</evidence>
<evidence type="ECO:0000256" key="1">
    <source>
        <dbReference type="SAM" id="Coils"/>
    </source>
</evidence>
<evidence type="ECO:0000313" key="5">
    <source>
        <dbReference type="Proteomes" id="UP000663829"/>
    </source>
</evidence>
<dbReference type="InterPro" id="IPR012337">
    <property type="entry name" value="RNaseH-like_sf"/>
</dbReference>
<feature type="domain" description="TLDc" evidence="2">
    <location>
        <begin position="195"/>
        <end position="351"/>
    </location>
</feature>
<proteinExistence type="predicted"/>
<dbReference type="OrthoDB" id="27341at2759"/>
<dbReference type="Proteomes" id="UP000663829">
    <property type="component" value="Unassembled WGS sequence"/>
</dbReference>
<gene>
    <name evidence="3" type="ORF">GPM918_LOCUS29102</name>
    <name evidence="4" type="ORF">SRO942_LOCUS29658</name>
</gene>
<keyword evidence="1" id="KW-0175">Coiled coil</keyword>
<name>A0A815EJF3_9BILA</name>
<evidence type="ECO:0000313" key="3">
    <source>
        <dbReference type="EMBL" id="CAF1313277.1"/>
    </source>
</evidence>
<dbReference type="Proteomes" id="UP000681722">
    <property type="component" value="Unassembled WGS sequence"/>
</dbReference>
<dbReference type="AlphaFoldDB" id="A0A815EJF3"/>